<name>A0A1W1HL17_9BACT</name>
<evidence type="ECO:0000256" key="1">
    <source>
        <dbReference type="SAM" id="Phobius"/>
    </source>
</evidence>
<sequence>MKFNVINFTMVVLISLYLFFPLSSFAVEPAPRISDREIIEKLSKLEVGQEALSTRLTDIRDEMKSGQETLRAEMKSGMEALGKRLDDLSARQADANDTMLVLFSSLIALIVALFGYILWDRRTMMKPVSEKLHQFEREVRTNLELNHSEGSLLKRQLQVMKKYAEKNPEFADIMRGEALI</sequence>
<dbReference type="Proteomes" id="UP000191931">
    <property type="component" value="Unassembled WGS sequence"/>
</dbReference>
<keyword evidence="1" id="KW-1133">Transmembrane helix</keyword>
<dbReference type="EMBL" id="FWEV01000338">
    <property type="protein sequence ID" value="SLM33169.1"/>
    <property type="molecule type" value="Genomic_DNA"/>
</dbReference>
<feature type="transmembrane region" description="Helical" evidence="1">
    <location>
        <begin position="99"/>
        <end position="119"/>
    </location>
</feature>
<organism evidence="2 3">
    <name type="scientific">Desulfamplus magnetovallimortis</name>
    <dbReference type="NCBI Taxonomy" id="1246637"/>
    <lineage>
        <taxon>Bacteria</taxon>
        <taxon>Pseudomonadati</taxon>
        <taxon>Thermodesulfobacteriota</taxon>
        <taxon>Desulfobacteria</taxon>
        <taxon>Desulfobacterales</taxon>
        <taxon>Desulfobacteraceae</taxon>
        <taxon>Desulfamplus</taxon>
    </lineage>
</organism>
<keyword evidence="1" id="KW-0472">Membrane</keyword>
<dbReference type="OrthoDB" id="5419575at2"/>
<proteinExistence type="predicted"/>
<dbReference type="RefSeq" id="WP_080803356.1">
    <property type="nucleotide sequence ID" value="NZ_LT828544.1"/>
</dbReference>
<accession>A0A1W1HL17</accession>
<keyword evidence="1" id="KW-0812">Transmembrane</keyword>
<evidence type="ECO:0000313" key="3">
    <source>
        <dbReference type="Proteomes" id="UP000191931"/>
    </source>
</evidence>
<dbReference type="STRING" id="1246637.MTBBW1_910007"/>
<evidence type="ECO:0000313" key="2">
    <source>
        <dbReference type="EMBL" id="SLM33169.1"/>
    </source>
</evidence>
<keyword evidence="3" id="KW-1185">Reference proteome</keyword>
<dbReference type="AlphaFoldDB" id="A0A1W1HL17"/>
<gene>
    <name evidence="2" type="ORF">MTBBW1_910007</name>
</gene>
<protein>
    <submittedName>
        <fullName evidence="2">Uncharacterized protein</fullName>
    </submittedName>
</protein>
<reference evidence="2 3" key="1">
    <citation type="submission" date="2017-03" db="EMBL/GenBank/DDBJ databases">
        <authorList>
            <person name="Afonso C.L."/>
            <person name="Miller P.J."/>
            <person name="Scott M.A."/>
            <person name="Spackman E."/>
            <person name="Goraichik I."/>
            <person name="Dimitrov K.M."/>
            <person name="Suarez D.L."/>
            <person name="Swayne D.E."/>
        </authorList>
    </citation>
    <scope>NUCLEOTIDE SEQUENCE [LARGE SCALE GENOMIC DNA]</scope>
    <source>
        <strain evidence="2">PRJEB14757</strain>
    </source>
</reference>